<feature type="compositionally biased region" description="Basic and acidic residues" evidence="1">
    <location>
        <begin position="1"/>
        <end position="12"/>
    </location>
</feature>
<keyword evidence="4" id="KW-1185">Reference proteome</keyword>
<protein>
    <submittedName>
        <fullName evidence="2">Uncharacterized protein</fullName>
    </submittedName>
</protein>
<gene>
    <name evidence="2" type="ORF">PVAP13_2KG428100</name>
    <name evidence="3" type="ORF">PVAP13_2KG428215</name>
</gene>
<dbReference type="EMBL" id="CM029039">
    <property type="protein sequence ID" value="KAG2645506.1"/>
    <property type="molecule type" value="Genomic_DNA"/>
</dbReference>
<sequence>MVRRGDDEHRVPLGDITNTQKRKTGSNKMSRELEGDADLTAVKRQKAREHYANMPPEKKAELNAKKRENYHQRQEEKRSLAMTDTPQSGVLHVHEVPCLMDTPPSAVFHISGSAGLSCTPSSALLHVDGTTVFSQTMGVLQVSKNTCSVINIQQEYYMPLVCRCPTKFFYCQ</sequence>
<accession>A0A8T0WI40</accession>
<evidence type="ECO:0000313" key="2">
    <source>
        <dbReference type="EMBL" id="KAG2645506.1"/>
    </source>
</evidence>
<dbReference type="AlphaFoldDB" id="A0A8T0WI40"/>
<organism evidence="2 4">
    <name type="scientific">Panicum virgatum</name>
    <name type="common">Blackwell switchgrass</name>
    <dbReference type="NCBI Taxonomy" id="38727"/>
    <lineage>
        <taxon>Eukaryota</taxon>
        <taxon>Viridiplantae</taxon>
        <taxon>Streptophyta</taxon>
        <taxon>Embryophyta</taxon>
        <taxon>Tracheophyta</taxon>
        <taxon>Spermatophyta</taxon>
        <taxon>Magnoliopsida</taxon>
        <taxon>Liliopsida</taxon>
        <taxon>Poales</taxon>
        <taxon>Poaceae</taxon>
        <taxon>PACMAD clade</taxon>
        <taxon>Panicoideae</taxon>
        <taxon>Panicodae</taxon>
        <taxon>Paniceae</taxon>
        <taxon>Panicinae</taxon>
        <taxon>Panicum</taxon>
        <taxon>Panicum sect. Hiantes</taxon>
    </lineage>
</organism>
<evidence type="ECO:0000256" key="1">
    <source>
        <dbReference type="SAM" id="MobiDB-lite"/>
    </source>
</evidence>
<feature type="region of interest" description="Disordered" evidence="1">
    <location>
        <begin position="1"/>
        <end position="84"/>
    </location>
</feature>
<comment type="caution">
    <text evidence="2">The sequence shown here is derived from an EMBL/GenBank/DDBJ whole genome shotgun (WGS) entry which is preliminary data.</text>
</comment>
<proteinExistence type="predicted"/>
<evidence type="ECO:0000313" key="3">
    <source>
        <dbReference type="EMBL" id="KAG2645510.1"/>
    </source>
</evidence>
<dbReference type="EMBL" id="CM029039">
    <property type="protein sequence ID" value="KAG2645510.1"/>
    <property type="molecule type" value="Genomic_DNA"/>
</dbReference>
<reference evidence="2" key="1">
    <citation type="submission" date="2020-05" db="EMBL/GenBank/DDBJ databases">
        <title>WGS assembly of Panicum virgatum.</title>
        <authorList>
            <person name="Lovell J.T."/>
            <person name="Jenkins J."/>
            <person name="Shu S."/>
            <person name="Juenger T.E."/>
            <person name="Schmutz J."/>
        </authorList>
    </citation>
    <scope>NUCLEOTIDE SEQUENCE</scope>
    <source>
        <strain evidence="2">AP13</strain>
    </source>
</reference>
<evidence type="ECO:0000313" key="4">
    <source>
        <dbReference type="Proteomes" id="UP000823388"/>
    </source>
</evidence>
<dbReference type="Proteomes" id="UP000823388">
    <property type="component" value="Chromosome 2K"/>
</dbReference>
<feature type="compositionally biased region" description="Basic and acidic residues" evidence="1">
    <location>
        <begin position="48"/>
        <end position="79"/>
    </location>
</feature>
<name>A0A8T0WI40_PANVG</name>